<evidence type="ECO:0008006" key="9">
    <source>
        <dbReference type="Google" id="ProtNLM"/>
    </source>
</evidence>
<sequence>MDIPCTFTLESTPSSYRIKSNQEWVPPRARANGSRVAHLENQMDVVQSSMKNVEAMLRVLVEGRAGSSTSARESTSTSSRSNRSASQPAATSTPLPPDLPPPGWAQLTGSSASPRSGSGSTPSVKPAAARASGNEARRVAEESADEDNDDDLKASPMRHIIYHEEEERRRTQEASGTRSTLEHDDGRPPANPLNSLLFQRDDLQPHEFPDPVQRGFCSEQEGRHLFEMCVARGAGQADDRYFQGAHAFLPVFDPMYDTWDSLRSRSPFCITAIMIAGQLAMSGNGYPSSGSALRNRLVRYAEKIAAATLYAPTATLENVQAMHHTLSLAYELDLHLCLPHLARSGMGVDKSAEELEKERPLVNGARVWLATLKTHNEMCGTHGRPVLCDRDESMKVGRLFLEHPLSTKDDSRCIVLNEVMSLRAPVQLARRQGVTGRTMDGMIDEVLQNLEVWESFWLQYYAKIGLSDDDFLVAELSTIKNYATLQNNNARCPGAITKRDIQRMPSDRRDGLISATRAAARLVSRAARGSETAKIRYGNRNVRLGLAHAARYLIRMASLFPEAIDLREAARDVELLADELSQFPDFHFSHFLRRVVAKARNNRSLRAGSPPQVVPVDQPPQPMVQDTTPPLDFDFAIADNIFATEDWMSIIGGVGSAPPPPPAVMPPNFPFMSIPPADAFPPQVAAPFFAGNFDAAMSQGPGSDGTSYWDQSKPFWPHQ</sequence>
<comment type="caution">
    <text evidence="7">The sequence shown here is derived from an EMBL/GenBank/DDBJ whole genome shotgun (WGS) entry which is preliminary data.</text>
</comment>
<evidence type="ECO:0000313" key="8">
    <source>
        <dbReference type="Proteomes" id="UP001565368"/>
    </source>
</evidence>
<reference evidence="7 8" key="1">
    <citation type="submission" date="2023-08" db="EMBL/GenBank/DDBJ databases">
        <title>Annotated Genome Sequence of Vanrija albida AlHP1.</title>
        <authorList>
            <person name="Herzog R."/>
        </authorList>
    </citation>
    <scope>NUCLEOTIDE SEQUENCE [LARGE SCALE GENOMIC DNA]</scope>
    <source>
        <strain evidence="7 8">AlHP1</strain>
    </source>
</reference>
<evidence type="ECO:0000256" key="1">
    <source>
        <dbReference type="ARBA" id="ARBA00004123"/>
    </source>
</evidence>
<evidence type="ECO:0000256" key="6">
    <source>
        <dbReference type="SAM" id="MobiDB-lite"/>
    </source>
</evidence>
<keyword evidence="2" id="KW-0805">Transcription regulation</keyword>
<dbReference type="PANTHER" id="PTHR31845">
    <property type="entry name" value="FINGER DOMAIN PROTEIN, PUTATIVE-RELATED"/>
    <property type="match status" value="1"/>
</dbReference>
<feature type="compositionally biased region" description="Low complexity" evidence="6">
    <location>
        <begin position="108"/>
        <end position="123"/>
    </location>
</feature>
<keyword evidence="5" id="KW-0539">Nucleus</keyword>
<feature type="region of interest" description="Disordered" evidence="6">
    <location>
        <begin position="64"/>
        <end position="193"/>
    </location>
</feature>
<comment type="subcellular location">
    <subcellularLocation>
        <location evidence="1">Nucleus</location>
    </subcellularLocation>
</comment>
<feature type="compositionally biased region" description="Low complexity" evidence="6">
    <location>
        <begin position="64"/>
        <end position="93"/>
    </location>
</feature>
<evidence type="ECO:0000256" key="4">
    <source>
        <dbReference type="ARBA" id="ARBA00023163"/>
    </source>
</evidence>
<evidence type="ECO:0000256" key="3">
    <source>
        <dbReference type="ARBA" id="ARBA00023125"/>
    </source>
</evidence>
<evidence type="ECO:0000256" key="2">
    <source>
        <dbReference type="ARBA" id="ARBA00023015"/>
    </source>
</evidence>
<evidence type="ECO:0000313" key="7">
    <source>
        <dbReference type="EMBL" id="KAL1407989.1"/>
    </source>
</evidence>
<feature type="region of interest" description="Disordered" evidence="6">
    <location>
        <begin position="697"/>
        <end position="719"/>
    </location>
</feature>
<dbReference type="Proteomes" id="UP001565368">
    <property type="component" value="Unassembled WGS sequence"/>
</dbReference>
<dbReference type="InterPro" id="IPR051089">
    <property type="entry name" value="prtT"/>
</dbReference>
<protein>
    <recommendedName>
        <fullName evidence="9">Transcription factor domain-containing protein</fullName>
    </recommendedName>
</protein>
<dbReference type="EMBL" id="JBBXJM010000004">
    <property type="protein sequence ID" value="KAL1407989.1"/>
    <property type="molecule type" value="Genomic_DNA"/>
</dbReference>
<feature type="compositionally biased region" description="Pro residues" evidence="6">
    <location>
        <begin position="94"/>
        <end position="103"/>
    </location>
</feature>
<feature type="compositionally biased region" description="Polar residues" evidence="6">
    <location>
        <begin position="700"/>
        <end position="710"/>
    </location>
</feature>
<keyword evidence="8" id="KW-1185">Reference proteome</keyword>
<keyword evidence="3" id="KW-0238">DNA-binding</keyword>
<gene>
    <name evidence="7" type="ORF">Q8F55_004786</name>
</gene>
<dbReference type="PANTHER" id="PTHR31845:SF17">
    <property type="entry name" value="ZN(II)2CYS6 TRANSCRIPTION FACTOR (EUROFUNG)"/>
    <property type="match status" value="1"/>
</dbReference>
<accession>A0ABR3PZS8</accession>
<keyword evidence="4" id="KW-0804">Transcription</keyword>
<dbReference type="GeneID" id="95985829"/>
<evidence type="ECO:0000256" key="5">
    <source>
        <dbReference type="ARBA" id="ARBA00023242"/>
    </source>
</evidence>
<name>A0ABR3PZS8_9TREE</name>
<dbReference type="CDD" id="cd12148">
    <property type="entry name" value="fungal_TF_MHR"/>
    <property type="match status" value="1"/>
</dbReference>
<feature type="compositionally biased region" description="Basic and acidic residues" evidence="6">
    <location>
        <begin position="161"/>
        <end position="172"/>
    </location>
</feature>
<dbReference type="RefSeq" id="XP_069207933.1">
    <property type="nucleotide sequence ID" value="XM_069353291.1"/>
</dbReference>
<proteinExistence type="predicted"/>
<organism evidence="7 8">
    <name type="scientific">Vanrija albida</name>
    <dbReference type="NCBI Taxonomy" id="181172"/>
    <lineage>
        <taxon>Eukaryota</taxon>
        <taxon>Fungi</taxon>
        <taxon>Dikarya</taxon>
        <taxon>Basidiomycota</taxon>
        <taxon>Agaricomycotina</taxon>
        <taxon>Tremellomycetes</taxon>
        <taxon>Trichosporonales</taxon>
        <taxon>Trichosporonaceae</taxon>
        <taxon>Vanrija</taxon>
    </lineage>
</organism>